<sequence>MKATNLFFFAKRSLMNLLLFVVAVVFVSASQDPLPPLVFSAKFFPTYIHGKGAFASKEFKDLLSDQIKFCRSESVQNQVEVLEDSRYFGVEYGISEKMKEEDKNIDEENWYSYDDFEKEEPKAEKVSHKVLYMNNCIREDLYSTIRRLAQQVTESKYNHFQLHWNDSLHAQTIEIINYTVGNSLGWHVDVGGTVLTMVIMLSEPNVDFTGGELEFMDSQHLFNSEIQEQEMNDTPIKDSDFDTFRKTLDWHKGDFVVFPITSAHRVKPVLSGHRSTFVIEFKYGIYYGLNPHLTYPLDEQSS</sequence>
<evidence type="ECO:0000256" key="4">
    <source>
        <dbReference type="ARBA" id="ARBA00023002"/>
    </source>
</evidence>
<evidence type="ECO:0000259" key="7">
    <source>
        <dbReference type="PROSITE" id="PS51471"/>
    </source>
</evidence>
<keyword evidence="5" id="KW-0408">Iron</keyword>
<dbReference type="InterPro" id="IPR044862">
    <property type="entry name" value="Pro_4_hyd_alph_FE2OG_OXY"/>
</dbReference>
<comment type="cofactor">
    <cofactor evidence="1">
        <name>L-ascorbate</name>
        <dbReference type="ChEBI" id="CHEBI:38290"/>
    </cofactor>
</comment>
<evidence type="ECO:0000256" key="6">
    <source>
        <dbReference type="SAM" id="SignalP"/>
    </source>
</evidence>
<keyword evidence="2" id="KW-0479">Metal-binding</keyword>
<dbReference type="EMBL" id="ASPP01005014">
    <property type="protein sequence ID" value="ETO31301.1"/>
    <property type="molecule type" value="Genomic_DNA"/>
</dbReference>
<comment type="caution">
    <text evidence="8">The sequence shown here is derived from an EMBL/GenBank/DDBJ whole genome shotgun (WGS) entry which is preliminary data.</text>
</comment>
<feature type="chain" id="PRO_5004977074" description="Fe2OG dioxygenase domain-containing protein" evidence="6">
    <location>
        <begin position="30"/>
        <end position="302"/>
    </location>
</feature>
<proteinExistence type="predicted"/>
<accession>X6NZB0</accession>
<evidence type="ECO:0000256" key="1">
    <source>
        <dbReference type="ARBA" id="ARBA00001961"/>
    </source>
</evidence>
<dbReference type="InterPro" id="IPR006620">
    <property type="entry name" value="Pro_4_hyd_alph"/>
</dbReference>
<dbReference type="InterPro" id="IPR005123">
    <property type="entry name" value="Oxoglu/Fe-dep_dioxygenase_dom"/>
</dbReference>
<evidence type="ECO:0000256" key="5">
    <source>
        <dbReference type="ARBA" id="ARBA00023004"/>
    </source>
</evidence>
<reference evidence="8 9" key="1">
    <citation type="journal article" date="2013" name="Curr. Biol.">
        <title>The Genome of the Foraminiferan Reticulomyxa filosa.</title>
        <authorList>
            <person name="Glockner G."/>
            <person name="Hulsmann N."/>
            <person name="Schleicher M."/>
            <person name="Noegel A.A."/>
            <person name="Eichinger L."/>
            <person name="Gallinger C."/>
            <person name="Pawlowski J."/>
            <person name="Sierra R."/>
            <person name="Euteneuer U."/>
            <person name="Pillet L."/>
            <person name="Moustafa A."/>
            <person name="Platzer M."/>
            <person name="Groth M."/>
            <person name="Szafranski K."/>
            <person name="Schliwa M."/>
        </authorList>
    </citation>
    <scope>NUCLEOTIDE SEQUENCE [LARGE SCALE GENOMIC DNA]</scope>
</reference>
<dbReference type="GO" id="GO:0031418">
    <property type="term" value="F:L-ascorbic acid binding"/>
    <property type="evidence" value="ECO:0007669"/>
    <property type="project" value="InterPro"/>
</dbReference>
<dbReference type="Gene3D" id="2.60.120.620">
    <property type="entry name" value="q2cbj1_9rhob like domain"/>
    <property type="match status" value="1"/>
</dbReference>
<dbReference type="Proteomes" id="UP000023152">
    <property type="component" value="Unassembled WGS sequence"/>
</dbReference>
<dbReference type="GO" id="GO:0005506">
    <property type="term" value="F:iron ion binding"/>
    <property type="evidence" value="ECO:0007669"/>
    <property type="project" value="InterPro"/>
</dbReference>
<feature type="domain" description="Fe2OG dioxygenase" evidence="7">
    <location>
        <begin position="166"/>
        <end position="284"/>
    </location>
</feature>
<dbReference type="OrthoDB" id="422782at2759"/>
<evidence type="ECO:0000313" key="8">
    <source>
        <dbReference type="EMBL" id="ETO31301.1"/>
    </source>
</evidence>
<evidence type="ECO:0000256" key="2">
    <source>
        <dbReference type="ARBA" id="ARBA00022723"/>
    </source>
</evidence>
<dbReference type="Pfam" id="PF13640">
    <property type="entry name" value="2OG-FeII_Oxy_3"/>
    <property type="match status" value="1"/>
</dbReference>
<name>X6NZB0_RETFI</name>
<protein>
    <recommendedName>
        <fullName evidence="7">Fe2OG dioxygenase domain-containing protein</fullName>
    </recommendedName>
</protein>
<keyword evidence="6" id="KW-0732">Signal</keyword>
<dbReference type="SMART" id="SM00702">
    <property type="entry name" value="P4Hc"/>
    <property type="match status" value="1"/>
</dbReference>
<keyword evidence="3" id="KW-0223">Dioxygenase</keyword>
<dbReference type="PROSITE" id="PS51471">
    <property type="entry name" value="FE2OG_OXY"/>
    <property type="match status" value="1"/>
</dbReference>
<evidence type="ECO:0000313" key="9">
    <source>
        <dbReference type="Proteomes" id="UP000023152"/>
    </source>
</evidence>
<dbReference type="AlphaFoldDB" id="X6NZB0"/>
<evidence type="ECO:0000256" key="3">
    <source>
        <dbReference type="ARBA" id="ARBA00022964"/>
    </source>
</evidence>
<keyword evidence="9" id="KW-1185">Reference proteome</keyword>
<organism evidence="8 9">
    <name type="scientific">Reticulomyxa filosa</name>
    <dbReference type="NCBI Taxonomy" id="46433"/>
    <lineage>
        <taxon>Eukaryota</taxon>
        <taxon>Sar</taxon>
        <taxon>Rhizaria</taxon>
        <taxon>Retaria</taxon>
        <taxon>Foraminifera</taxon>
        <taxon>Monothalamids</taxon>
        <taxon>Reticulomyxidae</taxon>
        <taxon>Reticulomyxa</taxon>
    </lineage>
</organism>
<feature type="signal peptide" evidence="6">
    <location>
        <begin position="1"/>
        <end position="29"/>
    </location>
</feature>
<keyword evidence="4" id="KW-0560">Oxidoreductase</keyword>
<dbReference type="GO" id="GO:0016705">
    <property type="term" value="F:oxidoreductase activity, acting on paired donors, with incorporation or reduction of molecular oxygen"/>
    <property type="evidence" value="ECO:0007669"/>
    <property type="project" value="InterPro"/>
</dbReference>
<gene>
    <name evidence="8" type="ORF">RFI_05819</name>
</gene>
<dbReference type="GO" id="GO:0051213">
    <property type="term" value="F:dioxygenase activity"/>
    <property type="evidence" value="ECO:0007669"/>
    <property type="project" value="UniProtKB-KW"/>
</dbReference>